<dbReference type="Gene3D" id="3.20.20.70">
    <property type="entry name" value="Aldolase class I"/>
    <property type="match status" value="1"/>
</dbReference>
<keyword evidence="4" id="KW-0949">S-adenosyl-L-methionine</keyword>
<dbReference type="PANTHER" id="PTHR30352:SF4">
    <property type="entry name" value="PYRUVATE FORMATE-LYASE 2-ACTIVATING ENZYME"/>
    <property type="match status" value="1"/>
</dbReference>
<sequence length="322" mass="37109">MIRKELLNAGIEELEEQAGIVANIERYAINDGNGVRTTVFLKGCQLRCRWCSNPETQAFFPEMSFFPDKCIACRNCQKLCPVQALDEQLVADRKLCRDCYKRDQAFACTKQCYTKCRKITGEHMSARQVYEEVRRDVQFYEASGGGVTLSGGEPMAQPDFAYAMLRIFTERWIDTAIETCGFAEKEDYIQTVPYLNTIFMDIKQMDPQKHKEWTGQSNEKILENVKCVDRLAGQYGNRFFIRIPIIPGFNDQPEDVEATAKFVSSLKNVTGMELLPYHKLGRGKYYSLGRPYPLEELEPPTDEKMQELHAVLARYDIPIYQF</sequence>
<dbReference type="PROSITE" id="PS51379">
    <property type="entry name" value="4FE4S_FER_2"/>
    <property type="match status" value="1"/>
</dbReference>
<comment type="similarity">
    <text evidence="2">Belongs to the organic radical-activating enzymes family.</text>
</comment>
<evidence type="ECO:0000313" key="13">
    <source>
        <dbReference type="Proteomes" id="UP000824024"/>
    </source>
</evidence>
<dbReference type="GO" id="GO:0051539">
    <property type="term" value="F:4 iron, 4 sulfur cluster binding"/>
    <property type="evidence" value="ECO:0007669"/>
    <property type="project" value="UniProtKB-KW"/>
</dbReference>
<dbReference type="SFLD" id="SFLDG01066">
    <property type="entry name" value="organic_radical-activating_enz"/>
    <property type="match status" value="1"/>
</dbReference>
<keyword evidence="3" id="KW-0004">4Fe-4S</keyword>
<evidence type="ECO:0000256" key="6">
    <source>
        <dbReference type="ARBA" id="ARBA00023002"/>
    </source>
</evidence>
<name>A0A9D2D495_9FIRM</name>
<dbReference type="InterPro" id="IPR013785">
    <property type="entry name" value="Aldolase_TIM"/>
</dbReference>
<dbReference type="InterPro" id="IPR017896">
    <property type="entry name" value="4Fe4S_Fe-S-bd"/>
</dbReference>
<evidence type="ECO:0000313" key="12">
    <source>
        <dbReference type="EMBL" id="HIZ08273.1"/>
    </source>
</evidence>
<dbReference type="InterPro" id="IPR017900">
    <property type="entry name" value="4Fe4S_Fe_S_CS"/>
</dbReference>
<feature type="domain" description="Radical SAM core" evidence="11">
    <location>
        <begin position="30"/>
        <end position="318"/>
    </location>
</feature>
<dbReference type="Proteomes" id="UP000824024">
    <property type="component" value="Unassembled WGS sequence"/>
</dbReference>
<dbReference type="InterPro" id="IPR012839">
    <property type="entry name" value="Organic_radical_activase"/>
</dbReference>
<dbReference type="SFLD" id="SFLDS00029">
    <property type="entry name" value="Radical_SAM"/>
    <property type="match status" value="1"/>
</dbReference>
<dbReference type="PANTHER" id="PTHR30352">
    <property type="entry name" value="PYRUVATE FORMATE-LYASE-ACTIVATING ENZYME"/>
    <property type="match status" value="1"/>
</dbReference>
<evidence type="ECO:0000256" key="3">
    <source>
        <dbReference type="ARBA" id="ARBA00022485"/>
    </source>
</evidence>
<keyword evidence="8" id="KW-0411">Iron-sulfur</keyword>
<evidence type="ECO:0000256" key="9">
    <source>
        <dbReference type="ARBA" id="ARBA00047365"/>
    </source>
</evidence>
<dbReference type="CDD" id="cd01335">
    <property type="entry name" value="Radical_SAM"/>
    <property type="match status" value="1"/>
</dbReference>
<dbReference type="Pfam" id="PF13353">
    <property type="entry name" value="Fer4_12"/>
    <property type="match status" value="1"/>
</dbReference>
<accession>A0A9D2D495</accession>
<dbReference type="PROSITE" id="PS00198">
    <property type="entry name" value="4FE4S_FER_1"/>
    <property type="match status" value="1"/>
</dbReference>
<keyword evidence="7" id="KW-0408">Iron</keyword>
<evidence type="ECO:0000256" key="7">
    <source>
        <dbReference type="ARBA" id="ARBA00023004"/>
    </source>
</evidence>
<reference evidence="12" key="2">
    <citation type="submission" date="2021-04" db="EMBL/GenBank/DDBJ databases">
        <authorList>
            <person name="Gilroy R."/>
        </authorList>
    </citation>
    <scope>NUCLEOTIDE SEQUENCE</scope>
    <source>
        <strain evidence="12">CHK192-9172</strain>
    </source>
</reference>
<dbReference type="NCBIfam" id="TIGR02494">
    <property type="entry name" value="PFLE_PFLC"/>
    <property type="match status" value="1"/>
</dbReference>
<reference evidence="12" key="1">
    <citation type="journal article" date="2021" name="PeerJ">
        <title>Extensive microbial diversity within the chicken gut microbiome revealed by metagenomics and culture.</title>
        <authorList>
            <person name="Gilroy R."/>
            <person name="Ravi A."/>
            <person name="Getino M."/>
            <person name="Pursley I."/>
            <person name="Horton D.L."/>
            <person name="Alikhan N.F."/>
            <person name="Baker D."/>
            <person name="Gharbi K."/>
            <person name="Hall N."/>
            <person name="Watson M."/>
            <person name="Adriaenssens E.M."/>
            <person name="Foster-Nyarko E."/>
            <person name="Jarju S."/>
            <person name="Secka A."/>
            <person name="Antonio M."/>
            <person name="Oren A."/>
            <person name="Chaudhuri R.R."/>
            <person name="La Ragione R."/>
            <person name="Hildebrand F."/>
            <person name="Pallen M.J."/>
        </authorList>
    </citation>
    <scope>NUCLEOTIDE SEQUENCE</scope>
    <source>
        <strain evidence="12">CHK192-9172</strain>
    </source>
</reference>
<evidence type="ECO:0000259" key="11">
    <source>
        <dbReference type="PROSITE" id="PS51918"/>
    </source>
</evidence>
<proteinExistence type="inferred from homology"/>
<keyword evidence="5" id="KW-0479">Metal-binding</keyword>
<feature type="domain" description="4Fe-4S ferredoxin-type" evidence="10">
    <location>
        <begin position="61"/>
        <end position="90"/>
    </location>
</feature>
<keyword evidence="6" id="KW-0560">Oxidoreductase</keyword>
<dbReference type="Pfam" id="PF04055">
    <property type="entry name" value="Radical_SAM"/>
    <property type="match status" value="1"/>
</dbReference>
<dbReference type="EMBL" id="DXCH01000273">
    <property type="protein sequence ID" value="HIZ08273.1"/>
    <property type="molecule type" value="Genomic_DNA"/>
</dbReference>
<evidence type="ECO:0000256" key="5">
    <source>
        <dbReference type="ARBA" id="ARBA00022723"/>
    </source>
</evidence>
<dbReference type="SUPFAM" id="SSF54862">
    <property type="entry name" value="4Fe-4S ferredoxins"/>
    <property type="match status" value="1"/>
</dbReference>
<organism evidence="12 13">
    <name type="scientific">Candidatus Eubacterium avistercoris</name>
    <dbReference type="NCBI Taxonomy" id="2838567"/>
    <lineage>
        <taxon>Bacteria</taxon>
        <taxon>Bacillati</taxon>
        <taxon>Bacillota</taxon>
        <taxon>Clostridia</taxon>
        <taxon>Eubacteriales</taxon>
        <taxon>Eubacteriaceae</taxon>
        <taxon>Eubacterium</taxon>
    </lineage>
</organism>
<evidence type="ECO:0000256" key="1">
    <source>
        <dbReference type="ARBA" id="ARBA00001966"/>
    </source>
</evidence>
<dbReference type="Gene3D" id="3.30.70.20">
    <property type="match status" value="1"/>
</dbReference>
<protein>
    <submittedName>
        <fullName evidence="12">Glycyl-radical enzyme activating protein</fullName>
    </submittedName>
</protein>
<dbReference type="SUPFAM" id="SSF102114">
    <property type="entry name" value="Radical SAM enzymes"/>
    <property type="match status" value="1"/>
</dbReference>
<dbReference type="Pfam" id="PF00037">
    <property type="entry name" value="Fer4"/>
    <property type="match status" value="1"/>
</dbReference>
<dbReference type="PROSITE" id="PS51918">
    <property type="entry name" value="RADICAL_SAM"/>
    <property type="match status" value="1"/>
</dbReference>
<dbReference type="GO" id="GO:0046872">
    <property type="term" value="F:metal ion binding"/>
    <property type="evidence" value="ECO:0007669"/>
    <property type="project" value="UniProtKB-KW"/>
</dbReference>
<dbReference type="SFLD" id="SFLDG01118">
    <property type="entry name" value="activating_enzymes__group_2"/>
    <property type="match status" value="1"/>
</dbReference>
<dbReference type="InterPro" id="IPR034457">
    <property type="entry name" value="Organic_radical-activating"/>
</dbReference>
<dbReference type="AlphaFoldDB" id="A0A9D2D495"/>
<dbReference type="InterPro" id="IPR001989">
    <property type="entry name" value="Radical_activat_CS"/>
</dbReference>
<dbReference type="GO" id="GO:0016491">
    <property type="term" value="F:oxidoreductase activity"/>
    <property type="evidence" value="ECO:0007669"/>
    <property type="project" value="UniProtKB-KW"/>
</dbReference>
<evidence type="ECO:0000256" key="2">
    <source>
        <dbReference type="ARBA" id="ARBA00009777"/>
    </source>
</evidence>
<comment type="catalytic activity">
    <reaction evidence="9">
        <text>glycyl-[protein] + reduced [flavodoxin] + S-adenosyl-L-methionine = glycin-2-yl radical-[protein] + semiquinone [flavodoxin] + 5'-deoxyadenosine + L-methionine + H(+)</text>
        <dbReference type="Rhea" id="RHEA:61976"/>
        <dbReference type="Rhea" id="RHEA-COMP:10622"/>
        <dbReference type="Rhea" id="RHEA-COMP:14480"/>
        <dbReference type="Rhea" id="RHEA-COMP:15993"/>
        <dbReference type="Rhea" id="RHEA-COMP:15994"/>
        <dbReference type="ChEBI" id="CHEBI:15378"/>
        <dbReference type="ChEBI" id="CHEBI:17319"/>
        <dbReference type="ChEBI" id="CHEBI:29947"/>
        <dbReference type="ChEBI" id="CHEBI:32722"/>
        <dbReference type="ChEBI" id="CHEBI:57618"/>
        <dbReference type="ChEBI" id="CHEBI:57844"/>
        <dbReference type="ChEBI" id="CHEBI:59789"/>
        <dbReference type="ChEBI" id="CHEBI:140311"/>
    </reaction>
</comment>
<comment type="cofactor">
    <cofactor evidence="1">
        <name>[4Fe-4S] cluster</name>
        <dbReference type="ChEBI" id="CHEBI:49883"/>
    </cofactor>
</comment>
<gene>
    <name evidence="12" type="ORF">IAA08_10115</name>
</gene>
<dbReference type="InterPro" id="IPR007197">
    <property type="entry name" value="rSAM"/>
</dbReference>
<comment type="caution">
    <text evidence="12">The sequence shown here is derived from an EMBL/GenBank/DDBJ whole genome shotgun (WGS) entry which is preliminary data.</text>
</comment>
<evidence type="ECO:0000256" key="4">
    <source>
        <dbReference type="ARBA" id="ARBA00022691"/>
    </source>
</evidence>
<evidence type="ECO:0000256" key="8">
    <source>
        <dbReference type="ARBA" id="ARBA00023014"/>
    </source>
</evidence>
<dbReference type="InterPro" id="IPR040074">
    <property type="entry name" value="BssD/PflA/YjjW"/>
</dbReference>
<dbReference type="PROSITE" id="PS01087">
    <property type="entry name" value="RADICAL_ACTIVATING"/>
    <property type="match status" value="1"/>
</dbReference>
<evidence type="ECO:0000259" key="10">
    <source>
        <dbReference type="PROSITE" id="PS51379"/>
    </source>
</evidence>
<dbReference type="PIRSF" id="PIRSF000371">
    <property type="entry name" value="PFL_act_enz"/>
    <property type="match status" value="1"/>
</dbReference>
<dbReference type="InterPro" id="IPR058240">
    <property type="entry name" value="rSAM_sf"/>
</dbReference>